<reference evidence="5" key="1">
    <citation type="journal article" date="2023" name="Insect Mol. Biol.">
        <title>Genome sequencing provides insights into the evolution of gene families encoding plant cell wall-degrading enzymes in longhorned beetles.</title>
        <authorList>
            <person name="Shin N.R."/>
            <person name="Okamura Y."/>
            <person name="Kirsch R."/>
            <person name="Pauchet Y."/>
        </authorList>
    </citation>
    <scope>NUCLEOTIDE SEQUENCE</scope>
    <source>
        <strain evidence="5">RBIC_L_NR</strain>
    </source>
</reference>
<keyword evidence="6" id="KW-1185">Reference proteome</keyword>
<dbReference type="Proteomes" id="UP001162156">
    <property type="component" value="Unassembled WGS sequence"/>
</dbReference>
<sequence length="356" mass="40801">MLTKVTTEGTAHLCDEDRNEICQNFKSIQTDLTLDALSSIFLSLRTHDELQQQLKKLTLCYKTLENDDDKTRYYTGLHTYNVFKLVIDYIHPFIKVHLNTVLPAEDQILLTLVKLRLNLDFKDLAYRFGISKFSTSTYFKNTLRIIYLRFKTLVFWPDRSIILKTVPSCFKESFHENTTIIIDCFEIRTQTPSNMLAAAQSWSNYKHSQTVKYLIGITPQGSVCFISEGWGGRVSDKFLTQNSVLLNQLVPGDVVMADRGFLIREFVELFQVSVKIPAFTRGKSQLHPVDLEKTRAIAHVRIHVERVIGAIRQKYSILHDVVPITLLNTGGEQPILDEIVHVCCALFNLFSPIVPL</sequence>
<proteinExistence type="predicted"/>
<evidence type="ECO:0000313" key="5">
    <source>
        <dbReference type="EMBL" id="KAJ8928721.1"/>
    </source>
</evidence>
<evidence type="ECO:0000256" key="1">
    <source>
        <dbReference type="ARBA" id="ARBA00001968"/>
    </source>
</evidence>
<evidence type="ECO:0000256" key="2">
    <source>
        <dbReference type="ARBA" id="ARBA00022723"/>
    </source>
</evidence>
<accession>A0AAV8WSJ6</accession>
<evidence type="ECO:0000259" key="3">
    <source>
        <dbReference type="Pfam" id="PF13359"/>
    </source>
</evidence>
<dbReference type="Pfam" id="PF13613">
    <property type="entry name" value="HTH_Tnp_4"/>
    <property type="match status" value="1"/>
</dbReference>
<dbReference type="EMBL" id="JANEYF010005291">
    <property type="protein sequence ID" value="KAJ8928721.1"/>
    <property type="molecule type" value="Genomic_DNA"/>
</dbReference>
<dbReference type="Pfam" id="PF13359">
    <property type="entry name" value="DDE_Tnp_4"/>
    <property type="match status" value="1"/>
</dbReference>
<protein>
    <recommendedName>
        <fullName evidence="7">DDE Tnp4 domain-containing protein</fullName>
    </recommendedName>
</protein>
<dbReference type="AlphaFoldDB" id="A0AAV8WSJ6"/>
<evidence type="ECO:0008006" key="7">
    <source>
        <dbReference type="Google" id="ProtNLM"/>
    </source>
</evidence>
<dbReference type="GO" id="GO:0046872">
    <property type="term" value="F:metal ion binding"/>
    <property type="evidence" value="ECO:0007669"/>
    <property type="project" value="UniProtKB-KW"/>
</dbReference>
<gene>
    <name evidence="5" type="ORF">NQ314_018686</name>
</gene>
<name>A0AAV8WSJ6_9CUCU</name>
<keyword evidence="2" id="KW-0479">Metal-binding</keyword>
<dbReference type="PANTHER" id="PTHR23080">
    <property type="entry name" value="THAP DOMAIN PROTEIN"/>
    <property type="match status" value="1"/>
</dbReference>
<organism evidence="5 6">
    <name type="scientific">Rhamnusium bicolor</name>
    <dbReference type="NCBI Taxonomy" id="1586634"/>
    <lineage>
        <taxon>Eukaryota</taxon>
        <taxon>Metazoa</taxon>
        <taxon>Ecdysozoa</taxon>
        <taxon>Arthropoda</taxon>
        <taxon>Hexapoda</taxon>
        <taxon>Insecta</taxon>
        <taxon>Pterygota</taxon>
        <taxon>Neoptera</taxon>
        <taxon>Endopterygota</taxon>
        <taxon>Coleoptera</taxon>
        <taxon>Polyphaga</taxon>
        <taxon>Cucujiformia</taxon>
        <taxon>Chrysomeloidea</taxon>
        <taxon>Cerambycidae</taxon>
        <taxon>Lepturinae</taxon>
        <taxon>Rhagiini</taxon>
        <taxon>Rhamnusium</taxon>
    </lineage>
</organism>
<feature type="domain" description="DDE Tnp4" evidence="3">
    <location>
        <begin position="182"/>
        <end position="348"/>
    </location>
</feature>
<feature type="domain" description="Transposase Helix-turn-helix" evidence="4">
    <location>
        <begin position="102"/>
        <end position="151"/>
    </location>
</feature>
<evidence type="ECO:0000259" key="4">
    <source>
        <dbReference type="Pfam" id="PF13613"/>
    </source>
</evidence>
<comment type="caution">
    <text evidence="5">The sequence shown here is derived from an EMBL/GenBank/DDBJ whole genome shotgun (WGS) entry which is preliminary data.</text>
</comment>
<dbReference type="InterPro" id="IPR027806">
    <property type="entry name" value="HARBI1_dom"/>
</dbReference>
<evidence type="ECO:0000313" key="6">
    <source>
        <dbReference type="Proteomes" id="UP001162156"/>
    </source>
</evidence>
<comment type="cofactor">
    <cofactor evidence="1">
        <name>a divalent metal cation</name>
        <dbReference type="ChEBI" id="CHEBI:60240"/>
    </cofactor>
</comment>
<dbReference type="InterPro" id="IPR027805">
    <property type="entry name" value="Transposase_HTH_dom"/>
</dbReference>